<evidence type="ECO:0000259" key="2">
    <source>
        <dbReference type="PROSITE" id="PS51194"/>
    </source>
</evidence>
<reference evidence="3 4" key="1">
    <citation type="journal article" date="2022" name="Front. Microbiol.">
        <title>Male-killing mechanisms vary between Spiroplasma species.</title>
        <authorList>
            <person name="Arai H."/>
            <person name="Inoue M."/>
            <person name="Kageyama D."/>
        </authorList>
    </citation>
    <scope>NUCLEOTIDE SEQUENCE [LARGE SCALE GENOMIC DNA]</scope>
    <source>
        <strain evidence="4">sHm</strain>
    </source>
</reference>
<dbReference type="Pfam" id="PF04851">
    <property type="entry name" value="ResIII"/>
    <property type="match status" value="1"/>
</dbReference>
<sequence>MKNKGYYDLLLKISDDISNNFQTSHINDEKELIKDIDHYLVKQLNNTLIEKLKTIKSPEAKIDFLNQIISNFTTNKFSNNILLQVNDNIIDNPLTSNIRLSDNYLFTNENQQVLINHLNQEIRTCDEVYFIYPFISNSIINKLRSSFTYALNHNITINFITTTFDDMALFVNLYALVKIIKKYPNIKVKVENNLEKRSERIHIKAAIFKRNSGFSSAIIGSSNLTQKGLASGREWNIKINEFDNKQLYQNILNQYYKLWNDNLVDLNDEQQRLQLLSRIEYNRLLVNKKDEQWLATNYFLYDFQIALINKLKLRRKLKKTKHLIVMATGVGKTVVSAFDYLNQIKENNNQKPSILFLAHQREIIEQAIITFRKVINDKKFATILNSKQNNFQEQYLFATVQTVHRHLNKFKRQQFDIIIFDEAHHLAAKTFQTILNYFYPKQIIGLTATPEREDNKNIINYFDNEFAHELRLWDAINEKLLSPFDYYCIDDITADLTGIDLNNDQQLFKKLNTEARNKLLLDVINDYIGFYSNRICLIFCINITHAQIVARFLQNQGLKADFLTSKNETNRSKIINDFKNRIINYLCVVNIFNEGIDIPEIDTIILLRPTNSKTVYLQQLGRGLRKTETKHCLEVYDLIANIDKKYDITIGIKNLLNSNIINVNKQLTNSFNLPYGCTITLEPRSQNVILTNLKQWYQSRKKIYLVIQSYYQLYNDNAIFKILIDYDLTIQEFYNFLNDFYLRIAKKIKNYQTHDNDTNRNQNILKQFLFLNDYQIVNYFYLRLSQELDTELINYHYDNLLIASLLYEVTSNKVFNHIFPNFNEIPCLVTNFIENNKLVVNELKIILKYKLDYETLLLNEHFNQDYPLLSYHSTFTVHQALCTINRVNFNKKLGPLKIIAFQAGHLTFNENKLVIFADIDGTNYGKLTSYNKLTKEYYWSIPENKTINSKLVKDLQNNNIEKILFLNNDCNKKFKNLALKLYDFIGIGQYQLTIKSDYITIKFLVE</sequence>
<keyword evidence="3" id="KW-0547">Nucleotide-binding</keyword>
<dbReference type="RefSeq" id="WP_281747876.1">
    <property type="nucleotide sequence ID" value="NZ_AP026933.1"/>
</dbReference>
<dbReference type="CDD" id="cd18032">
    <property type="entry name" value="DEXHc_RE_I_III_res"/>
    <property type="match status" value="1"/>
</dbReference>
<dbReference type="SMART" id="SM00490">
    <property type="entry name" value="HELICc"/>
    <property type="match status" value="1"/>
</dbReference>
<dbReference type="Pfam" id="PF00271">
    <property type="entry name" value="Helicase_C"/>
    <property type="match status" value="1"/>
</dbReference>
<keyword evidence="3" id="KW-0347">Helicase</keyword>
<dbReference type="PANTHER" id="PTHR47396">
    <property type="entry name" value="TYPE I RESTRICTION ENZYME ECOKI R PROTEIN"/>
    <property type="match status" value="1"/>
</dbReference>
<name>A0ABM8BVI1_9MOLU</name>
<dbReference type="Gene3D" id="3.40.50.300">
    <property type="entry name" value="P-loop containing nucleotide triphosphate hydrolases"/>
    <property type="match status" value="2"/>
</dbReference>
<protein>
    <submittedName>
        <fullName evidence="3">DNA repair DNA/RNA helicase</fullName>
    </submittedName>
</protein>
<dbReference type="InterPro" id="IPR019065">
    <property type="entry name" value="RE_NgoFVII_N"/>
</dbReference>
<evidence type="ECO:0000313" key="3">
    <source>
        <dbReference type="EMBL" id="BDT03881.1"/>
    </source>
</evidence>
<dbReference type="GO" id="GO:0004386">
    <property type="term" value="F:helicase activity"/>
    <property type="evidence" value="ECO:0007669"/>
    <property type="project" value="UniProtKB-KW"/>
</dbReference>
<evidence type="ECO:0000259" key="1">
    <source>
        <dbReference type="PROSITE" id="PS51192"/>
    </source>
</evidence>
<organism evidence="3 4">
    <name type="scientific">Spiroplasma ixodetis</name>
    <dbReference type="NCBI Taxonomy" id="2141"/>
    <lineage>
        <taxon>Bacteria</taxon>
        <taxon>Bacillati</taxon>
        <taxon>Mycoplasmatota</taxon>
        <taxon>Mollicutes</taxon>
        <taxon>Entomoplasmatales</taxon>
        <taxon>Spiroplasmataceae</taxon>
        <taxon>Spiroplasma</taxon>
    </lineage>
</organism>
<dbReference type="SUPFAM" id="SSF52540">
    <property type="entry name" value="P-loop containing nucleoside triphosphate hydrolases"/>
    <property type="match status" value="1"/>
</dbReference>
<proteinExistence type="predicted"/>
<gene>
    <name evidence="3" type="ORF">SHM_15270</name>
</gene>
<dbReference type="PROSITE" id="PS51192">
    <property type="entry name" value="HELICASE_ATP_BIND_1"/>
    <property type="match status" value="1"/>
</dbReference>
<dbReference type="Proteomes" id="UP001163387">
    <property type="component" value="Chromosome"/>
</dbReference>
<dbReference type="EMBL" id="AP026933">
    <property type="protein sequence ID" value="BDT03881.1"/>
    <property type="molecule type" value="Genomic_DNA"/>
</dbReference>
<accession>A0ABM8BVI1</accession>
<dbReference type="PANTHER" id="PTHR47396:SF1">
    <property type="entry name" value="ATP-DEPENDENT HELICASE IRC3-RELATED"/>
    <property type="match status" value="1"/>
</dbReference>
<keyword evidence="3" id="KW-0067">ATP-binding</keyword>
<dbReference type="Pfam" id="PF09565">
    <property type="entry name" value="RE_NgoFVII"/>
    <property type="match status" value="1"/>
</dbReference>
<feature type="domain" description="Helicase ATP-binding" evidence="1">
    <location>
        <begin position="313"/>
        <end position="468"/>
    </location>
</feature>
<dbReference type="InterPro" id="IPR027417">
    <property type="entry name" value="P-loop_NTPase"/>
</dbReference>
<dbReference type="PROSITE" id="PS51194">
    <property type="entry name" value="HELICASE_CTER"/>
    <property type="match status" value="1"/>
</dbReference>
<feature type="domain" description="Helicase C-terminal" evidence="2">
    <location>
        <begin position="523"/>
        <end position="671"/>
    </location>
</feature>
<dbReference type="SMART" id="SM00487">
    <property type="entry name" value="DEXDc"/>
    <property type="match status" value="1"/>
</dbReference>
<dbReference type="CDD" id="cd18799">
    <property type="entry name" value="SF2_C_EcoAI-like"/>
    <property type="match status" value="1"/>
</dbReference>
<keyword evidence="4" id="KW-1185">Reference proteome</keyword>
<dbReference type="InterPro" id="IPR050742">
    <property type="entry name" value="Helicase_Restrict-Modif_Enz"/>
</dbReference>
<dbReference type="Gene3D" id="3.30.870.10">
    <property type="entry name" value="Endonuclease Chain A"/>
    <property type="match status" value="1"/>
</dbReference>
<dbReference type="InterPro" id="IPR006935">
    <property type="entry name" value="Helicase/UvrB_N"/>
</dbReference>
<dbReference type="InterPro" id="IPR001650">
    <property type="entry name" value="Helicase_C-like"/>
</dbReference>
<dbReference type="InterPro" id="IPR014001">
    <property type="entry name" value="Helicase_ATP-bd"/>
</dbReference>
<evidence type="ECO:0000313" key="4">
    <source>
        <dbReference type="Proteomes" id="UP001163387"/>
    </source>
</evidence>
<keyword evidence="3" id="KW-0378">Hydrolase</keyword>